<dbReference type="InterPro" id="IPR001179">
    <property type="entry name" value="PPIase_FKBP_dom"/>
</dbReference>
<evidence type="ECO:0000256" key="1">
    <source>
        <dbReference type="ARBA" id="ARBA00000971"/>
    </source>
</evidence>
<dbReference type="InterPro" id="IPR036944">
    <property type="entry name" value="PPIase_FKBP_N_sf"/>
</dbReference>
<dbReference type="PROSITE" id="PS50059">
    <property type="entry name" value="FKBP_PPIASE"/>
    <property type="match status" value="1"/>
</dbReference>
<sequence>MRLVTKMSLVAMAVMTLAACQKEAEQKPAVLDTDEAKQSYSLGVSVGRYLDSTLEDYSKLGLTVDRELILRGVQDAVANKASLSDEEVQAMMTALEEKFREKQTAMVEAEAAKAIEAGKTYLEENAKKEGVTVTESGLQYEVLQAAEGAKPAATDTVKVHYTGTLTDGTKFDSSVDRGEPAQFPLNRVIAGWTEGVQLMNVGSRFKFTIPAELAYGERDMGVIKPNSVLVFEVELLEIVETAPAEAQ</sequence>
<organism evidence="9 10">
    <name type="scientific">Rheinheimera baltica</name>
    <dbReference type="NCBI Taxonomy" id="67576"/>
    <lineage>
        <taxon>Bacteria</taxon>
        <taxon>Pseudomonadati</taxon>
        <taxon>Pseudomonadota</taxon>
        <taxon>Gammaproteobacteria</taxon>
        <taxon>Chromatiales</taxon>
        <taxon>Chromatiaceae</taxon>
        <taxon>Rheinheimera</taxon>
    </lineage>
</organism>
<dbReference type="Gene3D" id="1.10.287.460">
    <property type="entry name" value="Peptidyl-prolyl cis-trans isomerase, FKBP-type, N-terminal domain"/>
    <property type="match status" value="1"/>
</dbReference>
<accession>A0ABT9HVM8</accession>
<dbReference type="NCBIfam" id="NF008150">
    <property type="entry name" value="PRK10902.1"/>
    <property type="match status" value="1"/>
</dbReference>
<keyword evidence="4 5" id="KW-0413">Isomerase</keyword>
<feature type="signal peptide" evidence="7">
    <location>
        <begin position="1"/>
        <end position="18"/>
    </location>
</feature>
<comment type="similarity">
    <text evidence="2 6">Belongs to the FKBP-type PPIase family.</text>
</comment>
<evidence type="ECO:0000256" key="5">
    <source>
        <dbReference type="PROSITE-ProRule" id="PRU00277"/>
    </source>
</evidence>
<protein>
    <recommendedName>
        <fullName evidence="6">Peptidyl-prolyl cis-trans isomerase</fullName>
        <ecNumber evidence="6">5.2.1.8</ecNumber>
    </recommendedName>
</protein>
<comment type="catalytic activity">
    <reaction evidence="1 5 6">
        <text>[protein]-peptidylproline (omega=180) = [protein]-peptidylproline (omega=0)</text>
        <dbReference type="Rhea" id="RHEA:16237"/>
        <dbReference type="Rhea" id="RHEA-COMP:10747"/>
        <dbReference type="Rhea" id="RHEA-COMP:10748"/>
        <dbReference type="ChEBI" id="CHEBI:83833"/>
        <dbReference type="ChEBI" id="CHEBI:83834"/>
        <dbReference type="EC" id="5.2.1.8"/>
    </reaction>
</comment>
<dbReference type="Gene3D" id="3.10.50.40">
    <property type="match status" value="1"/>
</dbReference>
<keyword evidence="7" id="KW-0732">Signal</keyword>
<keyword evidence="3 5" id="KW-0697">Rotamase</keyword>
<dbReference type="Pfam" id="PF01346">
    <property type="entry name" value="FKBP_N"/>
    <property type="match status" value="1"/>
</dbReference>
<dbReference type="PANTHER" id="PTHR43811:SF19">
    <property type="entry name" value="39 KDA FK506-BINDING NUCLEAR PROTEIN"/>
    <property type="match status" value="1"/>
</dbReference>
<gene>
    <name evidence="9" type="primary">fkpA</name>
    <name evidence="9" type="ORF">ORJ04_04375</name>
</gene>
<dbReference type="PANTHER" id="PTHR43811">
    <property type="entry name" value="FKBP-TYPE PEPTIDYL-PROLYL CIS-TRANS ISOMERASE FKPA"/>
    <property type="match status" value="1"/>
</dbReference>
<dbReference type="PROSITE" id="PS51257">
    <property type="entry name" value="PROKAR_LIPOPROTEIN"/>
    <property type="match status" value="1"/>
</dbReference>
<dbReference type="Pfam" id="PF00254">
    <property type="entry name" value="FKBP_C"/>
    <property type="match status" value="1"/>
</dbReference>
<evidence type="ECO:0000256" key="4">
    <source>
        <dbReference type="ARBA" id="ARBA00023235"/>
    </source>
</evidence>
<dbReference type="RefSeq" id="WP_027672197.1">
    <property type="nucleotide sequence ID" value="NZ_JAPJDY010000007.1"/>
</dbReference>
<dbReference type="SUPFAM" id="SSF54534">
    <property type="entry name" value="FKBP-like"/>
    <property type="match status" value="1"/>
</dbReference>
<dbReference type="Proteomes" id="UP001231109">
    <property type="component" value="Unassembled WGS sequence"/>
</dbReference>
<evidence type="ECO:0000313" key="10">
    <source>
        <dbReference type="Proteomes" id="UP001231109"/>
    </source>
</evidence>
<evidence type="ECO:0000256" key="3">
    <source>
        <dbReference type="ARBA" id="ARBA00023110"/>
    </source>
</evidence>
<feature type="domain" description="PPIase FKBP-type" evidence="8">
    <location>
        <begin position="154"/>
        <end position="239"/>
    </location>
</feature>
<feature type="chain" id="PRO_5045211840" description="Peptidyl-prolyl cis-trans isomerase" evidence="7">
    <location>
        <begin position="19"/>
        <end position="247"/>
    </location>
</feature>
<dbReference type="InterPro" id="IPR046357">
    <property type="entry name" value="PPIase_dom_sf"/>
</dbReference>
<evidence type="ECO:0000256" key="7">
    <source>
        <dbReference type="SAM" id="SignalP"/>
    </source>
</evidence>
<dbReference type="EMBL" id="JAPJDZ010000006">
    <property type="protein sequence ID" value="MDP5135185.1"/>
    <property type="molecule type" value="Genomic_DNA"/>
</dbReference>
<comment type="caution">
    <text evidence="9">The sequence shown here is derived from an EMBL/GenBank/DDBJ whole genome shotgun (WGS) entry which is preliminary data.</text>
</comment>
<evidence type="ECO:0000259" key="8">
    <source>
        <dbReference type="PROSITE" id="PS50059"/>
    </source>
</evidence>
<evidence type="ECO:0000256" key="2">
    <source>
        <dbReference type="ARBA" id="ARBA00006577"/>
    </source>
</evidence>
<dbReference type="EC" id="5.2.1.8" evidence="6"/>
<proteinExistence type="inferred from homology"/>
<name>A0ABT9HVM8_9GAMM</name>
<dbReference type="NCBIfam" id="NF008602">
    <property type="entry name" value="PRK11570.1"/>
    <property type="match status" value="1"/>
</dbReference>
<keyword evidence="10" id="KW-1185">Reference proteome</keyword>
<reference evidence="9 10" key="1">
    <citation type="submission" date="2022-11" db="EMBL/GenBank/DDBJ databases">
        <title>Viruses from the air-sea interface of a natural surface slick.</title>
        <authorList>
            <person name="Rahlff J."/>
            <person name="Holmfeldt K."/>
        </authorList>
    </citation>
    <scope>NUCLEOTIDE SEQUENCE [LARGE SCALE GENOMIC DNA]</scope>
    <source>
        <strain evidence="9 10">SMS4</strain>
    </source>
</reference>
<dbReference type="GO" id="GO:0003755">
    <property type="term" value="F:peptidyl-prolyl cis-trans isomerase activity"/>
    <property type="evidence" value="ECO:0007669"/>
    <property type="project" value="UniProtKB-EC"/>
</dbReference>
<evidence type="ECO:0000256" key="6">
    <source>
        <dbReference type="RuleBase" id="RU003915"/>
    </source>
</evidence>
<dbReference type="InterPro" id="IPR000774">
    <property type="entry name" value="PPIase_FKBP_N"/>
</dbReference>
<evidence type="ECO:0000313" key="9">
    <source>
        <dbReference type="EMBL" id="MDP5135185.1"/>
    </source>
</evidence>